<evidence type="ECO:0000313" key="1">
    <source>
        <dbReference type="EMBL" id="CAL1355063.1"/>
    </source>
</evidence>
<evidence type="ECO:0000313" key="2">
    <source>
        <dbReference type="Proteomes" id="UP001497516"/>
    </source>
</evidence>
<dbReference type="EMBL" id="OZ034813">
    <property type="protein sequence ID" value="CAL1355063.1"/>
    <property type="molecule type" value="Genomic_DNA"/>
</dbReference>
<reference evidence="1 2" key="1">
    <citation type="submission" date="2024-04" db="EMBL/GenBank/DDBJ databases">
        <authorList>
            <person name="Fracassetti M."/>
        </authorList>
    </citation>
    <scope>NUCLEOTIDE SEQUENCE [LARGE SCALE GENOMIC DNA]</scope>
</reference>
<name>A0AAV2CEV2_9ROSI</name>
<keyword evidence="2" id="KW-1185">Reference proteome</keyword>
<accession>A0AAV2CEV2</accession>
<dbReference type="Gene3D" id="3.40.50.2000">
    <property type="entry name" value="Glycogen Phosphorylase B"/>
    <property type="match status" value="1"/>
</dbReference>
<dbReference type="AlphaFoldDB" id="A0AAV2CEV2"/>
<proteinExistence type="predicted"/>
<dbReference type="SUPFAM" id="SSF53756">
    <property type="entry name" value="UDP-Glycosyltransferase/glycogen phosphorylase"/>
    <property type="match status" value="1"/>
</dbReference>
<organism evidence="1 2">
    <name type="scientific">Linum trigynum</name>
    <dbReference type="NCBI Taxonomy" id="586398"/>
    <lineage>
        <taxon>Eukaryota</taxon>
        <taxon>Viridiplantae</taxon>
        <taxon>Streptophyta</taxon>
        <taxon>Embryophyta</taxon>
        <taxon>Tracheophyta</taxon>
        <taxon>Spermatophyta</taxon>
        <taxon>Magnoliopsida</taxon>
        <taxon>eudicotyledons</taxon>
        <taxon>Gunneridae</taxon>
        <taxon>Pentapetalae</taxon>
        <taxon>rosids</taxon>
        <taxon>fabids</taxon>
        <taxon>Malpighiales</taxon>
        <taxon>Linaceae</taxon>
        <taxon>Linum</taxon>
    </lineage>
</organism>
<gene>
    <name evidence="1" type="ORF">LTRI10_LOCUS2842</name>
</gene>
<dbReference type="Proteomes" id="UP001497516">
    <property type="component" value="Chromosome 1"/>
</dbReference>
<sequence>MVDFGVCEHVWIPEVSWIKLTKNDFERDAVDSEIVIKSITASKGSYGYVINTFYELDPVFVDSFNNVITNGPKAWRVGPLCLAKPPTPVKPDIHQKPNWIQWLVRSMSRKVKFFSLHLVHKLGFQLSS</sequence>
<protein>
    <submittedName>
        <fullName evidence="1">Uncharacterized protein</fullName>
    </submittedName>
</protein>